<dbReference type="InterPro" id="IPR042100">
    <property type="entry name" value="Bug_dom1"/>
</dbReference>
<evidence type="ECO:0000256" key="1">
    <source>
        <dbReference type="ARBA" id="ARBA00006987"/>
    </source>
</evidence>
<dbReference type="InterPro" id="IPR005064">
    <property type="entry name" value="BUG"/>
</dbReference>
<evidence type="ECO:0000313" key="3">
    <source>
        <dbReference type="EMBL" id="MCI0752345.1"/>
    </source>
</evidence>
<keyword evidence="4" id="KW-1185">Reference proteome</keyword>
<dbReference type="PROSITE" id="PS51318">
    <property type="entry name" value="TAT"/>
    <property type="match status" value="1"/>
</dbReference>
<dbReference type="Gene3D" id="3.40.190.150">
    <property type="entry name" value="Bordetella uptake gene, domain 1"/>
    <property type="match status" value="1"/>
</dbReference>
<dbReference type="Gene3D" id="3.40.190.10">
    <property type="entry name" value="Periplasmic binding protein-like II"/>
    <property type="match status" value="1"/>
</dbReference>
<name>A0ABS9VZC3_9PROT</name>
<keyword evidence="2" id="KW-0732">Signal</keyword>
<proteinExistence type="inferred from homology"/>
<dbReference type="EMBL" id="JALBUU010000004">
    <property type="protein sequence ID" value="MCI0752345.1"/>
    <property type="molecule type" value="Genomic_DNA"/>
</dbReference>
<comment type="caution">
    <text evidence="3">The sequence shown here is derived from an EMBL/GenBank/DDBJ whole genome shotgun (WGS) entry which is preliminary data.</text>
</comment>
<dbReference type="RefSeq" id="WP_120010282.1">
    <property type="nucleotide sequence ID" value="NZ_JALBUU010000004.1"/>
</dbReference>
<feature type="signal peptide" evidence="2">
    <location>
        <begin position="1"/>
        <end position="25"/>
    </location>
</feature>
<accession>A0ABS9VZC3</accession>
<dbReference type="PANTHER" id="PTHR42928:SF5">
    <property type="entry name" value="BLR1237 PROTEIN"/>
    <property type="match status" value="1"/>
</dbReference>
<dbReference type="Proteomes" id="UP001201985">
    <property type="component" value="Unassembled WGS sequence"/>
</dbReference>
<evidence type="ECO:0000256" key="2">
    <source>
        <dbReference type="SAM" id="SignalP"/>
    </source>
</evidence>
<dbReference type="PANTHER" id="PTHR42928">
    <property type="entry name" value="TRICARBOXYLATE-BINDING PROTEIN"/>
    <property type="match status" value="1"/>
</dbReference>
<dbReference type="Pfam" id="PF03401">
    <property type="entry name" value="TctC"/>
    <property type="match status" value="1"/>
</dbReference>
<organism evidence="3 4">
    <name type="scientific">Teichococcus vastitatis</name>
    <dbReference type="NCBI Taxonomy" id="2307076"/>
    <lineage>
        <taxon>Bacteria</taxon>
        <taxon>Pseudomonadati</taxon>
        <taxon>Pseudomonadota</taxon>
        <taxon>Alphaproteobacteria</taxon>
        <taxon>Acetobacterales</taxon>
        <taxon>Roseomonadaceae</taxon>
        <taxon>Roseomonas</taxon>
    </lineage>
</organism>
<sequence length="331" mass="34549">MMSSNRRALLAAASTLLTTPSLVRAQPDAAALYPDRPVRFIVPFPPGQAADIFGRLMADELSKRWPQRVVVENRSGGAGALGMEAGARAAPDGYTLVVGTSGTLGVNPSLVPNLPYDAERDFAAVTNIFTLPLVLVAHPGAGLDDLPTVLDRARERPGALNYASAGPGTAQHMAMEMLAHRAGVRLTHVPYRGSGPAMADLIAGNVPLMMDSLASALPQVQSGRARAVATTGRARPPQLASTATVAEAGLTGYEALGWSGLVAPAATPPKIIRRINADAVAILRDPVVAGRMAELGGFADPGSPEQFASFIRDEISKWRKVAKEAGVRLEG</sequence>
<gene>
    <name evidence="3" type="ORF">MON41_01030</name>
</gene>
<protein>
    <submittedName>
        <fullName evidence="3">Tripartite tricarboxylate transporter substrate binding protein</fullName>
    </submittedName>
</protein>
<dbReference type="CDD" id="cd13578">
    <property type="entry name" value="PBP2_Bug27"/>
    <property type="match status" value="1"/>
</dbReference>
<comment type="similarity">
    <text evidence="1">Belongs to the UPF0065 (bug) family.</text>
</comment>
<evidence type="ECO:0000313" key="4">
    <source>
        <dbReference type="Proteomes" id="UP001201985"/>
    </source>
</evidence>
<dbReference type="PIRSF" id="PIRSF017082">
    <property type="entry name" value="YflP"/>
    <property type="match status" value="1"/>
</dbReference>
<dbReference type="SUPFAM" id="SSF53850">
    <property type="entry name" value="Periplasmic binding protein-like II"/>
    <property type="match status" value="1"/>
</dbReference>
<dbReference type="InterPro" id="IPR006311">
    <property type="entry name" value="TAT_signal"/>
</dbReference>
<feature type="chain" id="PRO_5047410343" evidence="2">
    <location>
        <begin position="26"/>
        <end position="331"/>
    </location>
</feature>
<reference evidence="3 4" key="1">
    <citation type="submission" date="2022-03" db="EMBL/GenBank/DDBJ databases">
        <title>Complete genome analysis of Roseomonas KG 17.1 : a prolific producer of plant growth promoters.</title>
        <authorList>
            <person name="Saadouli I."/>
            <person name="Najjari A."/>
            <person name="Mosbah A."/>
            <person name="Ouzari H.I."/>
        </authorList>
    </citation>
    <scope>NUCLEOTIDE SEQUENCE [LARGE SCALE GENOMIC DNA]</scope>
    <source>
        <strain evidence="3 4">KG17-1</strain>
    </source>
</reference>